<evidence type="ECO:0000256" key="1">
    <source>
        <dbReference type="ARBA" id="ARBA00004651"/>
    </source>
</evidence>
<dbReference type="GO" id="GO:0006813">
    <property type="term" value="P:potassium ion transport"/>
    <property type="evidence" value="ECO:0007669"/>
    <property type="project" value="InterPro"/>
</dbReference>
<evidence type="ECO:0000256" key="2">
    <source>
        <dbReference type="SAM" id="Phobius"/>
    </source>
</evidence>
<feature type="transmembrane region" description="Helical" evidence="2">
    <location>
        <begin position="75"/>
        <end position="97"/>
    </location>
</feature>
<evidence type="ECO:0000259" key="4">
    <source>
        <dbReference type="Pfam" id="PF07885"/>
    </source>
</evidence>
<dbReference type="GO" id="GO:0034220">
    <property type="term" value="P:monoatomic ion transmembrane transport"/>
    <property type="evidence" value="ECO:0007669"/>
    <property type="project" value="UniProtKB-KW"/>
</dbReference>
<keyword evidence="2" id="KW-1133">Transmembrane helix</keyword>
<keyword evidence="5" id="KW-0407">Ion channel</keyword>
<keyword evidence="5" id="KW-0813">Transport</keyword>
<feature type="transmembrane region" description="Helical" evidence="2">
    <location>
        <begin position="48"/>
        <end position="68"/>
    </location>
</feature>
<gene>
    <name evidence="5" type="ORF">D1970_00900</name>
</gene>
<dbReference type="Proteomes" id="UP000265816">
    <property type="component" value="Unassembled WGS sequence"/>
</dbReference>
<comment type="caution">
    <text evidence="5">The sequence shown here is derived from an EMBL/GenBank/DDBJ whole genome shotgun (WGS) entry which is preliminary data.</text>
</comment>
<keyword evidence="5" id="KW-0406">Ion transport</keyword>
<dbReference type="EMBL" id="QWVT01000002">
    <property type="protein sequence ID" value="RID88836.1"/>
    <property type="molecule type" value="Genomic_DNA"/>
</dbReference>
<dbReference type="InterPro" id="IPR036291">
    <property type="entry name" value="NAD(P)-bd_dom_sf"/>
</dbReference>
<keyword evidence="6" id="KW-1185">Reference proteome</keyword>
<reference evidence="5 6" key="1">
    <citation type="submission" date="2018-08" db="EMBL/GenBank/DDBJ databases">
        <title>Bacillus jemisoniae sp. nov., Bacillus chryseoplanitiae sp. nov., Bacillus resnikiae sp. nov., and Bacillus frankliniae sp. nov., isolated from Viking spacecraft and associated surfaces.</title>
        <authorList>
            <person name="Seuylemezian A."/>
            <person name="Vaishampayan P."/>
        </authorList>
    </citation>
    <scope>NUCLEOTIDE SEQUENCE [LARGE SCALE GENOMIC DNA]</scope>
    <source>
        <strain evidence="5 6">JJ-247</strain>
    </source>
</reference>
<dbReference type="RefSeq" id="WP_119110999.1">
    <property type="nucleotide sequence ID" value="NZ_CBCSEO010000004.1"/>
</dbReference>
<dbReference type="Gene3D" id="3.40.50.720">
    <property type="entry name" value="NAD(P)-binding Rossmann-like Domain"/>
    <property type="match status" value="1"/>
</dbReference>
<dbReference type="Pfam" id="PF07885">
    <property type="entry name" value="Ion_trans_2"/>
    <property type="match status" value="1"/>
</dbReference>
<dbReference type="SUPFAM" id="SSF51735">
    <property type="entry name" value="NAD(P)-binding Rossmann-fold domains"/>
    <property type="match status" value="1"/>
</dbReference>
<sequence length="327" mass="35618">MVQHLYIRFIRMPLLFRILLVAGLNMFIFGAVIHAIEPNTFPTIFDGIWWALMTASTVGYGDYVPITLPGRITAIILLFAGAGFLSSYFVTLSAAAVNMQEEYYEGKTAYKGEGHLIIIGWNERSKKIARCFGEKKKPVVLIDESLDSHPHSKHGFHFIKGASHLDEILLKAGLSSACKVIITADQNLVEHQADKNTVLTLLAIKGINSDVHCIAEVLTKSQINNAFRAGADEIIQTNELAGSMFLNSLQHPGIAAPLQEVLNAFDGNELKMIPASDITGHKTFGQAHACMLSKGMLLIGIKKGDDVIVNPPVTADIGSKDILLVVV</sequence>
<feature type="transmembrane region" description="Helical" evidence="2">
    <location>
        <begin position="14"/>
        <end position="36"/>
    </location>
</feature>
<dbReference type="Pfam" id="PF02254">
    <property type="entry name" value="TrkA_N"/>
    <property type="match status" value="1"/>
</dbReference>
<feature type="domain" description="Potassium channel" evidence="4">
    <location>
        <begin position="25"/>
        <end position="94"/>
    </location>
</feature>
<dbReference type="InterPro" id="IPR013099">
    <property type="entry name" value="K_chnl_dom"/>
</dbReference>
<dbReference type="Gene3D" id="1.10.287.70">
    <property type="match status" value="1"/>
</dbReference>
<dbReference type="SUPFAM" id="SSF81324">
    <property type="entry name" value="Voltage-gated potassium channels"/>
    <property type="match status" value="1"/>
</dbReference>
<comment type="subcellular location">
    <subcellularLocation>
        <location evidence="1">Cell membrane</location>
        <topology evidence="1">Multi-pass membrane protein</topology>
    </subcellularLocation>
</comment>
<keyword evidence="2" id="KW-0472">Membrane</keyword>
<accession>A0A398BNA3</accession>
<dbReference type="InterPro" id="IPR050721">
    <property type="entry name" value="Trk_Ktr_HKT_K-transport"/>
</dbReference>
<dbReference type="OrthoDB" id="9785285at2"/>
<keyword evidence="2" id="KW-0812">Transmembrane</keyword>
<dbReference type="PANTHER" id="PTHR43833">
    <property type="entry name" value="POTASSIUM CHANNEL PROTEIN 2-RELATED-RELATED"/>
    <property type="match status" value="1"/>
</dbReference>
<dbReference type="GO" id="GO:0005886">
    <property type="term" value="C:plasma membrane"/>
    <property type="evidence" value="ECO:0007669"/>
    <property type="project" value="UniProtKB-SubCell"/>
</dbReference>
<evidence type="ECO:0000313" key="5">
    <source>
        <dbReference type="EMBL" id="RID88836.1"/>
    </source>
</evidence>
<evidence type="ECO:0000313" key="6">
    <source>
        <dbReference type="Proteomes" id="UP000265816"/>
    </source>
</evidence>
<dbReference type="PANTHER" id="PTHR43833:SF9">
    <property type="entry name" value="POTASSIUM CHANNEL PROTEIN YUGO-RELATED"/>
    <property type="match status" value="1"/>
</dbReference>
<evidence type="ECO:0000259" key="3">
    <source>
        <dbReference type="Pfam" id="PF02254"/>
    </source>
</evidence>
<organism evidence="5 6">
    <name type="scientific">Mesobacillus zeae</name>
    <dbReference type="NCBI Taxonomy" id="1917180"/>
    <lineage>
        <taxon>Bacteria</taxon>
        <taxon>Bacillati</taxon>
        <taxon>Bacillota</taxon>
        <taxon>Bacilli</taxon>
        <taxon>Bacillales</taxon>
        <taxon>Bacillaceae</taxon>
        <taxon>Mesobacillus</taxon>
    </lineage>
</organism>
<protein>
    <submittedName>
        <fullName evidence="5">Potassium channel protein</fullName>
    </submittedName>
</protein>
<name>A0A398BNA3_9BACI</name>
<proteinExistence type="predicted"/>
<dbReference type="AlphaFoldDB" id="A0A398BNA3"/>
<feature type="domain" description="RCK N-terminal" evidence="3">
    <location>
        <begin position="117"/>
        <end position="236"/>
    </location>
</feature>
<dbReference type="InterPro" id="IPR003148">
    <property type="entry name" value="RCK_N"/>
</dbReference>